<reference evidence="1" key="1">
    <citation type="submission" date="2023-04" db="EMBL/GenBank/DDBJ databases">
        <title>Draft Genome sequencing of Naganishia species isolated from polar environments using Oxford Nanopore Technology.</title>
        <authorList>
            <person name="Leo P."/>
            <person name="Venkateswaran K."/>
        </authorList>
    </citation>
    <scope>NUCLEOTIDE SEQUENCE</scope>
    <source>
        <strain evidence="1">MNA-CCFEE 5423</strain>
    </source>
</reference>
<evidence type="ECO:0000313" key="1">
    <source>
        <dbReference type="EMBL" id="KAJ9104512.1"/>
    </source>
</evidence>
<sequence length="97" mass="10459">MNPSYTVPALPSHPQGAAQSLPYRQYLTDLSTSLFSFVLPLLPTAEELATKEEVRGLIERLIKTIEPSSRLASFGSSCNSFGLRNSGARVSAFEAVA</sequence>
<comment type="caution">
    <text evidence="1">The sequence shown here is derived from an EMBL/GenBank/DDBJ whole genome shotgun (WGS) entry which is preliminary data.</text>
</comment>
<evidence type="ECO:0000313" key="2">
    <source>
        <dbReference type="Proteomes" id="UP001227268"/>
    </source>
</evidence>
<proteinExistence type="predicted"/>
<keyword evidence="2" id="KW-1185">Reference proteome</keyword>
<dbReference type="EMBL" id="JASBWT010000005">
    <property type="protein sequence ID" value="KAJ9104512.1"/>
    <property type="molecule type" value="Genomic_DNA"/>
</dbReference>
<organism evidence="1 2">
    <name type="scientific">Naganishia friedmannii</name>
    <dbReference type="NCBI Taxonomy" id="89922"/>
    <lineage>
        <taxon>Eukaryota</taxon>
        <taxon>Fungi</taxon>
        <taxon>Dikarya</taxon>
        <taxon>Basidiomycota</taxon>
        <taxon>Agaricomycotina</taxon>
        <taxon>Tremellomycetes</taxon>
        <taxon>Filobasidiales</taxon>
        <taxon>Filobasidiaceae</taxon>
        <taxon>Naganishia</taxon>
    </lineage>
</organism>
<gene>
    <name evidence="1" type="ORF">QFC21_002008</name>
</gene>
<accession>A0ACC2VYV6</accession>
<protein>
    <submittedName>
        <fullName evidence="1">Uncharacterized protein</fullName>
    </submittedName>
</protein>
<dbReference type="Proteomes" id="UP001227268">
    <property type="component" value="Unassembled WGS sequence"/>
</dbReference>
<name>A0ACC2VYV6_9TREE</name>